<reference evidence="1 2" key="1">
    <citation type="submission" date="2022-03" db="EMBL/GenBank/DDBJ databases">
        <title>Complete genome analysis of Roseomonas KG 17.1 : a prolific producer of plant growth promoters.</title>
        <authorList>
            <person name="Saadouli I."/>
            <person name="Najjari A."/>
            <person name="Mosbah A."/>
            <person name="Ouzari H.I."/>
        </authorList>
    </citation>
    <scope>NUCLEOTIDE SEQUENCE [LARGE SCALE GENOMIC DNA]</scope>
    <source>
        <strain evidence="1 2">KG17-1</strain>
    </source>
</reference>
<dbReference type="GO" id="GO:0003887">
    <property type="term" value="F:DNA-directed DNA polymerase activity"/>
    <property type="evidence" value="ECO:0007669"/>
    <property type="project" value="UniProtKB-EC"/>
</dbReference>
<organism evidence="1 2">
    <name type="scientific">Teichococcus vastitatis</name>
    <dbReference type="NCBI Taxonomy" id="2307076"/>
    <lineage>
        <taxon>Bacteria</taxon>
        <taxon>Pseudomonadati</taxon>
        <taxon>Pseudomonadota</taxon>
        <taxon>Alphaproteobacteria</taxon>
        <taxon>Acetobacterales</taxon>
        <taxon>Roseomonadaceae</taxon>
        <taxon>Roseomonas</taxon>
    </lineage>
</organism>
<dbReference type="Proteomes" id="UP001201985">
    <property type="component" value="Unassembled WGS sequence"/>
</dbReference>
<accession>A0ABS9W389</accession>
<evidence type="ECO:0000313" key="1">
    <source>
        <dbReference type="EMBL" id="MCI0753400.1"/>
    </source>
</evidence>
<dbReference type="Gene3D" id="3.40.50.300">
    <property type="entry name" value="P-loop containing nucleotide triphosphate hydrolases"/>
    <property type="match status" value="1"/>
</dbReference>
<dbReference type="InterPro" id="IPR027417">
    <property type="entry name" value="P-loop_NTPase"/>
</dbReference>
<name>A0ABS9W389_9PROT</name>
<evidence type="ECO:0000313" key="2">
    <source>
        <dbReference type="Proteomes" id="UP001201985"/>
    </source>
</evidence>
<dbReference type="SUPFAM" id="SSF52540">
    <property type="entry name" value="P-loop containing nucleoside triphosphate hydrolases"/>
    <property type="match status" value="1"/>
</dbReference>
<dbReference type="Pfam" id="PF13177">
    <property type="entry name" value="DNA_pol3_delta2"/>
    <property type="match status" value="1"/>
</dbReference>
<keyword evidence="2" id="KW-1185">Reference proteome</keyword>
<keyword evidence="1" id="KW-0548">Nucleotidyltransferase</keyword>
<comment type="caution">
    <text evidence="1">The sequence shown here is derived from an EMBL/GenBank/DDBJ whole genome shotgun (WGS) entry which is preliminary data.</text>
</comment>
<dbReference type="NCBIfam" id="NF005677">
    <property type="entry name" value="PRK07471.1"/>
    <property type="match status" value="1"/>
</dbReference>
<dbReference type="PANTHER" id="PTHR11669:SF8">
    <property type="entry name" value="DNA POLYMERASE III SUBUNIT DELTA"/>
    <property type="match status" value="1"/>
</dbReference>
<dbReference type="NCBIfam" id="TIGR00678">
    <property type="entry name" value="holB"/>
    <property type="match status" value="1"/>
</dbReference>
<dbReference type="InterPro" id="IPR004622">
    <property type="entry name" value="DNA_pol_HolB"/>
</dbReference>
<dbReference type="InterPro" id="IPR050238">
    <property type="entry name" value="DNA_Rep/Repair_Clamp_Loader"/>
</dbReference>
<dbReference type="RefSeq" id="WP_202910544.1">
    <property type="nucleotide sequence ID" value="NZ_JALBUU010000004.1"/>
</dbReference>
<dbReference type="EMBL" id="JALBUU010000004">
    <property type="protein sequence ID" value="MCI0753400.1"/>
    <property type="molecule type" value="Genomic_DNA"/>
</dbReference>
<proteinExistence type="predicted"/>
<dbReference type="EC" id="2.7.7.7" evidence="1"/>
<gene>
    <name evidence="1" type="ORF">MON41_06445</name>
</gene>
<sequence>MPARLPAVIPPDPQANAFLFGHEAAARSLAAAAGEGRLHHAWLISGPSGVGKATLAYRFARWLLAGRPSGDEPLAVQPEDAVFRRIAAGTHADLKILAPSAGTGVKLMIRVDEVRQVPRFLGLTAAEGGWRVVVVEQAEAMNAEAQNALLKTLEEPPARALILLTTAAPDRLLPTIRSRCRRIELFPLPEAEMLRLAETWLPELDAGQRRVLTEISAGAPGRLLRLAEGDGLTLHEQVQNFLADLPQPDPRRMHQLADLLAAKRDGTAFVTFTELLRDRLGSAIRQAARGAPAPRFLASRPLAEWATLWDTLGHLAIETEALNLDRKQAVLSGLSRLASR</sequence>
<keyword evidence="1" id="KW-0808">Transferase</keyword>
<dbReference type="PANTHER" id="PTHR11669">
    <property type="entry name" value="REPLICATION FACTOR C / DNA POLYMERASE III GAMMA-TAU SUBUNIT"/>
    <property type="match status" value="1"/>
</dbReference>
<protein>
    <submittedName>
        <fullName evidence="1">DNA polymerase III subunit delta</fullName>
        <ecNumber evidence="1">2.7.7.7</ecNumber>
    </submittedName>
</protein>